<feature type="compositionally biased region" description="Polar residues" evidence="1">
    <location>
        <begin position="440"/>
        <end position="456"/>
    </location>
</feature>
<reference evidence="2 3" key="1">
    <citation type="journal article" date="2012" name="Proc. Natl. Acad. Sci. U.S.A.">
        <title>Antigenic diversity is generated by distinct evolutionary mechanisms in African trypanosome species.</title>
        <authorList>
            <person name="Jackson A.P."/>
            <person name="Berry A."/>
            <person name="Aslett M."/>
            <person name="Allison H.C."/>
            <person name="Burton P."/>
            <person name="Vavrova-Anderson J."/>
            <person name="Brown R."/>
            <person name="Browne H."/>
            <person name="Corton N."/>
            <person name="Hauser H."/>
            <person name="Gamble J."/>
            <person name="Gilderthorp R."/>
            <person name="Marcello L."/>
            <person name="McQuillan J."/>
            <person name="Otto T.D."/>
            <person name="Quail M.A."/>
            <person name="Sanders M.J."/>
            <person name="van Tonder A."/>
            <person name="Ginger M.L."/>
            <person name="Field M.C."/>
            <person name="Barry J.D."/>
            <person name="Hertz-Fowler C."/>
            <person name="Berriman M."/>
        </authorList>
    </citation>
    <scope>NUCLEOTIDE SEQUENCE</scope>
    <source>
        <strain evidence="2 3">Y486</strain>
    </source>
</reference>
<organism evidence="2 3">
    <name type="scientific">Trypanosoma vivax (strain Y486)</name>
    <dbReference type="NCBI Taxonomy" id="1055687"/>
    <lineage>
        <taxon>Eukaryota</taxon>
        <taxon>Discoba</taxon>
        <taxon>Euglenozoa</taxon>
        <taxon>Kinetoplastea</taxon>
        <taxon>Metakinetoplastina</taxon>
        <taxon>Trypanosomatida</taxon>
        <taxon>Trypanosomatidae</taxon>
        <taxon>Trypanosoma</taxon>
        <taxon>Duttonella</taxon>
    </lineage>
</organism>
<gene>
    <name evidence="2" type="ORF">TvY486_0023360</name>
</gene>
<feature type="region of interest" description="Disordered" evidence="1">
    <location>
        <begin position="264"/>
        <end position="287"/>
    </location>
</feature>
<evidence type="ECO:0000313" key="3">
    <source>
        <dbReference type="Proteomes" id="UP000009027"/>
    </source>
</evidence>
<feature type="region of interest" description="Disordered" evidence="1">
    <location>
        <begin position="574"/>
        <end position="641"/>
    </location>
</feature>
<feature type="compositionally biased region" description="Basic and acidic residues" evidence="1">
    <location>
        <begin position="578"/>
        <end position="595"/>
    </location>
</feature>
<feature type="region of interest" description="Disordered" evidence="1">
    <location>
        <begin position="406"/>
        <end position="486"/>
    </location>
</feature>
<evidence type="ECO:0000256" key="1">
    <source>
        <dbReference type="SAM" id="MobiDB-lite"/>
    </source>
</evidence>
<accession>F9WQ01</accession>
<name>F9WQ01_TRYVY</name>
<keyword evidence="3" id="KW-1185">Reference proteome</keyword>
<evidence type="ECO:0000313" key="2">
    <source>
        <dbReference type="EMBL" id="CCD19628.1"/>
    </source>
</evidence>
<protein>
    <submittedName>
        <fullName evidence="2">Uncharacterized protein</fullName>
    </submittedName>
</protein>
<proteinExistence type="predicted"/>
<dbReference type="EMBL" id="CAEX01003836">
    <property type="protein sequence ID" value="CCD19628.1"/>
    <property type="molecule type" value="Genomic_DNA"/>
</dbReference>
<feature type="compositionally biased region" description="Polar residues" evidence="1">
    <location>
        <begin position="629"/>
        <end position="641"/>
    </location>
</feature>
<dbReference type="AlphaFoldDB" id="F9WQ01"/>
<sequence length="641" mass="67776">MMPANFASFAVAVRSPPFHAIVGLLPVSVSVQRPANGVCTSALRPALVLVVPFSVNVHTPAVLAPASKTCSQLLLPLPVHVFMLCVAARSASSGVASLTLLMAVSRLFLFESSSRMQPYSFAWLARVADAWSLLELDSMRHHLFTLRSVEAVSKASMVSSIGLCHVSARAATSCASASIVACLSAALANARSAARRLCARVSFPQCQVLAAPPVASRLPVPALCLSDSCRCAPPHCRPPPRVAVALLSPARLALSSSVSPTACTCAPRRRSRPARPSVPPRHLPHAVSPRVLPVPRRQQPSASCAFPCSPFQGAAVRPSTALLPRSVPASPCRRVPTKKSDAALPPAPGDACAPPLRRRACVPACCQAKPHALRHRCRAHRSCLARVSLGRRAATASADAAALAGDVRATPSSTPSLSSRARFGPANAGTLRWARRARGTRQSTRHNTNGQASTAPRESAVRKAGTHRPALSAKRAGTASGGHWRRQEDAAVAPRLVSKCGADRGAVSATAVREPGEHVCHGRTGVANGGAERACGVATARAATAVKRGRRRRCKHRKKVERPAMRHAAAAKAQVLSQKREQENWPSARARERARQAGQAMRRCGTTPDGKRRAGVNRCGMQDYDRQQPKSARNCTQQPAA</sequence>
<dbReference type="Proteomes" id="UP000009027">
    <property type="component" value="Unassembled WGS sequence"/>
</dbReference>